<dbReference type="InterPro" id="IPR009078">
    <property type="entry name" value="Ferritin-like_SF"/>
</dbReference>
<dbReference type="InterPro" id="IPR012348">
    <property type="entry name" value="RNR-like"/>
</dbReference>
<gene>
    <name evidence="2" type="ORF">L596_014651</name>
</gene>
<name>A0A4U5NCI3_STECR</name>
<dbReference type="InterPro" id="IPR033909">
    <property type="entry name" value="RNR_small"/>
</dbReference>
<reference evidence="2 3" key="1">
    <citation type="journal article" date="2015" name="Genome Biol.">
        <title>Comparative genomics of Steinernema reveals deeply conserved gene regulatory networks.</title>
        <authorList>
            <person name="Dillman A.R."/>
            <person name="Macchietto M."/>
            <person name="Porter C.F."/>
            <person name="Rogers A."/>
            <person name="Williams B."/>
            <person name="Antoshechkin I."/>
            <person name="Lee M.M."/>
            <person name="Goodwin Z."/>
            <person name="Lu X."/>
            <person name="Lewis E.E."/>
            <person name="Goodrich-Blair H."/>
            <person name="Stock S.P."/>
            <person name="Adams B.J."/>
            <person name="Sternberg P.W."/>
            <person name="Mortazavi A."/>
        </authorList>
    </citation>
    <scope>NUCLEOTIDE SEQUENCE [LARGE SCALE GENOMIC DNA]</scope>
    <source>
        <strain evidence="2 3">ALL</strain>
    </source>
</reference>
<dbReference type="InterPro" id="IPR000358">
    <property type="entry name" value="RNR_small_fam"/>
</dbReference>
<comment type="similarity">
    <text evidence="1">Belongs to the ribonucleoside diphosphate reductase small chain family.</text>
</comment>
<dbReference type="GO" id="GO:0005829">
    <property type="term" value="C:cytosol"/>
    <property type="evidence" value="ECO:0007669"/>
    <property type="project" value="TreeGrafter"/>
</dbReference>
<dbReference type="STRING" id="34508.A0A4U5NCI3"/>
<organism evidence="2 3">
    <name type="scientific">Steinernema carpocapsae</name>
    <name type="common">Entomopathogenic nematode</name>
    <dbReference type="NCBI Taxonomy" id="34508"/>
    <lineage>
        <taxon>Eukaryota</taxon>
        <taxon>Metazoa</taxon>
        <taxon>Ecdysozoa</taxon>
        <taxon>Nematoda</taxon>
        <taxon>Chromadorea</taxon>
        <taxon>Rhabditida</taxon>
        <taxon>Tylenchina</taxon>
        <taxon>Panagrolaimomorpha</taxon>
        <taxon>Strongyloidoidea</taxon>
        <taxon>Steinernematidae</taxon>
        <taxon>Steinernema</taxon>
    </lineage>
</organism>
<comment type="caution">
    <text evidence="2">The sequence shown here is derived from an EMBL/GenBank/DDBJ whole genome shotgun (WGS) entry which is preliminary data.</text>
</comment>
<dbReference type="Proteomes" id="UP000298663">
    <property type="component" value="Unassembled WGS sequence"/>
</dbReference>
<proteinExistence type="inferred from homology"/>
<protein>
    <submittedName>
        <fullName evidence="2">Uncharacterized protein</fullName>
    </submittedName>
</protein>
<keyword evidence="3" id="KW-1185">Reference proteome</keyword>
<dbReference type="EMBL" id="AZBU02000004">
    <property type="protein sequence ID" value="TKR80599.1"/>
    <property type="molecule type" value="Genomic_DNA"/>
</dbReference>
<dbReference type="SUPFAM" id="SSF47240">
    <property type="entry name" value="Ferritin-like"/>
    <property type="match status" value="1"/>
</dbReference>
<dbReference type="CDD" id="cd01049">
    <property type="entry name" value="RNRR2"/>
    <property type="match status" value="1"/>
</dbReference>
<reference evidence="2 3" key="2">
    <citation type="journal article" date="2019" name="G3 (Bethesda)">
        <title>Hybrid Assembly of the Genome of the Entomopathogenic Nematode Steinernema carpocapsae Identifies the X-Chromosome.</title>
        <authorList>
            <person name="Serra L."/>
            <person name="Macchietto M."/>
            <person name="Macias-Munoz A."/>
            <person name="McGill C.J."/>
            <person name="Rodriguez I.M."/>
            <person name="Rodriguez B."/>
            <person name="Murad R."/>
            <person name="Mortazavi A."/>
        </authorList>
    </citation>
    <scope>NUCLEOTIDE SEQUENCE [LARGE SCALE GENOMIC DNA]</scope>
    <source>
        <strain evidence="2 3">ALL</strain>
    </source>
</reference>
<dbReference type="PANTHER" id="PTHR23409:SF18">
    <property type="entry name" value="RIBONUCLEOSIDE-DIPHOSPHATE REDUCTASE SUBUNIT M2"/>
    <property type="match status" value="1"/>
</dbReference>
<sequence length="331" mass="38086">MFFPLFISMEVQGQMEVLLRETPSRFVVFPLQFKTMWQYYKKHIENFWTADEMEVHDDVANFDKLNHDERAFIVRQLASLCSTAEIFHCGLISDVSVEVQAAEARSFYGFQVAMERFHLEVYQKAVESFVAEGHERDQVFSYRKTDESIKRKIDWALSLSSELVTFDEKLIGISVILGILHAAEFASLFGMSVQKNLLNIKKAISHISSDKGLHRDFGMYLRTYLIKKTEKSRIKEIVEKAVEFEMAFIDGNRGEVDGIDLQKLKQYVRFSADQLMTQMDCQKIYNVENPLQFMKGTDYNSIVKVAVVEDAAVVEETSSTDSDGFDLDAAF</sequence>
<dbReference type="GO" id="GO:0004748">
    <property type="term" value="F:ribonucleoside-diphosphate reductase activity, thioredoxin disulfide as acceptor"/>
    <property type="evidence" value="ECO:0007669"/>
    <property type="project" value="TreeGrafter"/>
</dbReference>
<evidence type="ECO:0000256" key="1">
    <source>
        <dbReference type="ARBA" id="ARBA00009303"/>
    </source>
</evidence>
<evidence type="ECO:0000313" key="3">
    <source>
        <dbReference type="Proteomes" id="UP000298663"/>
    </source>
</evidence>
<dbReference type="PANTHER" id="PTHR23409">
    <property type="entry name" value="RIBONUCLEOSIDE-DIPHOSPHATE REDUCTASE SMALL CHAIN"/>
    <property type="match status" value="1"/>
</dbReference>
<accession>A0A4U5NCI3</accession>
<dbReference type="GO" id="GO:0009263">
    <property type="term" value="P:deoxyribonucleotide biosynthetic process"/>
    <property type="evidence" value="ECO:0007669"/>
    <property type="project" value="InterPro"/>
</dbReference>
<evidence type="ECO:0000313" key="2">
    <source>
        <dbReference type="EMBL" id="TKR80599.1"/>
    </source>
</evidence>
<dbReference type="OrthoDB" id="9831894at2759"/>
<dbReference type="Pfam" id="PF00268">
    <property type="entry name" value="Ribonuc_red_sm"/>
    <property type="match status" value="1"/>
</dbReference>
<dbReference type="Gene3D" id="1.10.620.20">
    <property type="entry name" value="Ribonucleotide Reductase, subunit A"/>
    <property type="match status" value="1"/>
</dbReference>
<dbReference type="AlphaFoldDB" id="A0A4U5NCI3"/>